<sequence>MIHQKKIIVAPLNWGLGHASRCVPIINALLENNFTPIIASDGAALEFLQQEFPTLATLKLSSYKIKYGKNLKKNLFFQLPRIFRGIQKEKKIIQLYVDENPDVVGIISDNRFGVNNKKVTSVYITHQINILSGFVTFLTSKIHQKIINKFDECWIPDTSNSEFSGKLSISKKNLNQQFIGVLSRFKKQETQKNIDVLVLLSGPEPNRTYLEEKLISAFKNDKRNVVFVLGKVAKNQKKWTKNNCTFYNYALSKELQEFINSSEIVVCRSGYSSIIDLAVLEKKVFFIPTKNQPEQEYLAKYLEAQKKAPYCEEHLFTVKKLVEIEDYSGLKAVETKLNSNLFCLFHRKRKL</sequence>
<evidence type="ECO:0000259" key="1">
    <source>
        <dbReference type="Pfam" id="PF04101"/>
    </source>
</evidence>
<dbReference type="RefSeq" id="WP_207970413.1">
    <property type="nucleotide sequence ID" value="NZ_CP071795.1"/>
</dbReference>
<evidence type="ECO:0000313" key="3">
    <source>
        <dbReference type="Proteomes" id="UP000663935"/>
    </source>
</evidence>
<protein>
    <submittedName>
        <fullName evidence="2">Glycosyltransferase</fullName>
    </submittedName>
</protein>
<dbReference type="Pfam" id="PF04101">
    <property type="entry name" value="Glyco_tran_28_C"/>
    <property type="match status" value="1"/>
</dbReference>
<evidence type="ECO:0000313" key="2">
    <source>
        <dbReference type="EMBL" id="QTD36221.1"/>
    </source>
</evidence>
<feature type="domain" description="Glycosyl transferase family 28 C-terminal" evidence="1">
    <location>
        <begin position="220"/>
        <end position="323"/>
    </location>
</feature>
<name>A0ABX7SQ30_9FLAO</name>
<dbReference type="SUPFAM" id="SSF53756">
    <property type="entry name" value="UDP-Glycosyltransferase/glycogen phosphorylase"/>
    <property type="match status" value="1"/>
</dbReference>
<dbReference type="PANTHER" id="PTHR21015">
    <property type="entry name" value="UDP-N-ACETYLGLUCOSAMINE--N-ACETYLMURAMYL-(PENTAPEPTIDE) PYROPHOSPHORYL-UNDECAPRENOL N-ACETYLGLUCOSAMINE TRANSFERASE 1"/>
    <property type="match status" value="1"/>
</dbReference>
<dbReference type="Proteomes" id="UP000663935">
    <property type="component" value="Chromosome"/>
</dbReference>
<organism evidence="2 3">
    <name type="scientific">Polaribacter batillariae</name>
    <dbReference type="NCBI Taxonomy" id="2808900"/>
    <lineage>
        <taxon>Bacteria</taxon>
        <taxon>Pseudomonadati</taxon>
        <taxon>Bacteroidota</taxon>
        <taxon>Flavobacteriia</taxon>
        <taxon>Flavobacteriales</taxon>
        <taxon>Flavobacteriaceae</taxon>
    </lineage>
</organism>
<gene>
    <name evidence="2" type="ORF">JL193_08565</name>
</gene>
<dbReference type="EMBL" id="CP071795">
    <property type="protein sequence ID" value="QTD36221.1"/>
    <property type="molecule type" value="Genomic_DNA"/>
</dbReference>
<dbReference type="InterPro" id="IPR007235">
    <property type="entry name" value="Glyco_trans_28_C"/>
</dbReference>
<keyword evidence="3" id="KW-1185">Reference proteome</keyword>
<reference evidence="2 3" key="1">
    <citation type="submission" date="2021-03" db="EMBL/GenBank/DDBJ databases">
        <title>Complete genome of Polaribacter_sp.G4M1.</title>
        <authorList>
            <person name="Jeong S.W."/>
            <person name="Bae J.W."/>
        </authorList>
    </citation>
    <scope>NUCLEOTIDE SEQUENCE [LARGE SCALE GENOMIC DNA]</scope>
    <source>
        <strain evidence="2 3">G4M1</strain>
    </source>
</reference>
<dbReference type="Gene3D" id="3.40.50.2000">
    <property type="entry name" value="Glycogen Phosphorylase B"/>
    <property type="match status" value="1"/>
</dbReference>
<dbReference type="PANTHER" id="PTHR21015:SF22">
    <property type="entry name" value="GLYCOSYLTRANSFERASE"/>
    <property type="match status" value="1"/>
</dbReference>
<proteinExistence type="predicted"/>
<accession>A0ABX7SQ30</accession>